<evidence type="ECO:0000256" key="1">
    <source>
        <dbReference type="SAM" id="SignalP"/>
    </source>
</evidence>
<organism evidence="2 3">
    <name type="scientific">Rubripirellula amarantea</name>
    <dbReference type="NCBI Taxonomy" id="2527999"/>
    <lineage>
        <taxon>Bacteria</taxon>
        <taxon>Pseudomonadati</taxon>
        <taxon>Planctomycetota</taxon>
        <taxon>Planctomycetia</taxon>
        <taxon>Pirellulales</taxon>
        <taxon>Pirellulaceae</taxon>
        <taxon>Rubripirellula</taxon>
    </lineage>
</organism>
<comment type="caution">
    <text evidence="2">The sequence shown here is derived from an EMBL/GenBank/DDBJ whole genome shotgun (WGS) entry which is preliminary data.</text>
</comment>
<name>A0A5C5WW99_9BACT</name>
<keyword evidence="3" id="KW-1185">Reference proteome</keyword>
<reference evidence="2 3" key="1">
    <citation type="submission" date="2019-02" db="EMBL/GenBank/DDBJ databases">
        <title>Deep-cultivation of Planctomycetes and their phenomic and genomic characterization uncovers novel biology.</title>
        <authorList>
            <person name="Wiegand S."/>
            <person name="Jogler M."/>
            <person name="Boedeker C."/>
            <person name="Pinto D."/>
            <person name="Vollmers J."/>
            <person name="Rivas-Marin E."/>
            <person name="Kohn T."/>
            <person name="Peeters S.H."/>
            <person name="Heuer A."/>
            <person name="Rast P."/>
            <person name="Oberbeckmann S."/>
            <person name="Bunk B."/>
            <person name="Jeske O."/>
            <person name="Meyerdierks A."/>
            <person name="Storesund J.E."/>
            <person name="Kallscheuer N."/>
            <person name="Luecker S."/>
            <person name="Lage O.M."/>
            <person name="Pohl T."/>
            <person name="Merkel B.J."/>
            <person name="Hornburger P."/>
            <person name="Mueller R.-W."/>
            <person name="Bruemmer F."/>
            <person name="Labrenz M."/>
            <person name="Spormann A.M."/>
            <person name="Op Den Camp H."/>
            <person name="Overmann J."/>
            <person name="Amann R."/>
            <person name="Jetten M.S.M."/>
            <person name="Mascher T."/>
            <person name="Medema M.H."/>
            <person name="Devos D.P."/>
            <person name="Kaster A.-K."/>
            <person name="Ovreas L."/>
            <person name="Rohde M."/>
            <person name="Galperin M.Y."/>
            <person name="Jogler C."/>
        </authorList>
    </citation>
    <scope>NUCLEOTIDE SEQUENCE [LARGE SCALE GENOMIC DNA]</scope>
    <source>
        <strain evidence="2 3">Pla22</strain>
    </source>
</reference>
<dbReference type="EMBL" id="SJPI01000001">
    <property type="protein sequence ID" value="TWT54976.1"/>
    <property type="molecule type" value="Genomic_DNA"/>
</dbReference>
<feature type="chain" id="PRO_5022848091" evidence="1">
    <location>
        <begin position="21"/>
        <end position="231"/>
    </location>
</feature>
<proteinExistence type="predicted"/>
<protein>
    <submittedName>
        <fullName evidence="2">Uncharacterized protein</fullName>
    </submittedName>
</protein>
<evidence type="ECO:0000313" key="2">
    <source>
        <dbReference type="EMBL" id="TWT54976.1"/>
    </source>
</evidence>
<gene>
    <name evidence="2" type="ORF">Pla22_26300</name>
</gene>
<dbReference type="Proteomes" id="UP000316598">
    <property type="component" value="Unassembled WGS sequence"/>
</dbReference>
<sequence precursor="true">MKRLMTSLMALAMIASVSVADEAASGTEKACSGKTCALEGSACSGAGCPIETAMSKLPAMTYLVGTESTSCSVSAEKLSAEHNVPVKYVAMKKTFDSKADAMSALAEETEQFVSTFVSTKKCDVSGKFTVAGKELCCEVMAGERAEIAKKAMDSVEMTYLVGTEECSCPNQAATLAKASGTEKQFVIAGEKTCCSIDARVRLAHAKYKAAVTALAKADAPADNDEEESANL</sequence>
<feature type="signal peptide" evidence="1">
    <location>
        <begin position="1"/>
        <end position="20"/>
    </location>
</feature>
<evidence type="ECO:0000313" key="3">
    <source>
        <dbReference type="Proteomes" id="UP000316598"/>
    </source>
</evidence>
<keyword evidence="1" id="KW-0732">Signal</keyword>
<accession>A0A5C5WW99</accession>
<dbReference type="AlphaFoldDB" id="A0A5C5WW99"/>